<accession>A0ABQ6C0P4</accession>
<proteinExistence type="predicted"/>
<evidence type="ECO:0008006" key="3">
    <source>
        <dbReference type="Google" id="ProtNLM"/>
    </source>
</evidence>
<gene>
    <name evidence="1" type="ORF">GCM10007935_08540</name>
</gene>
<sequence>MESHSRERISIDLQGLKGLLLDRSQALGMSPSTLVRTALVQALGVPADPESEVSGNPQHKQVSAKTRLCLRMTREDIQTILAAAKQAGLSPGSYVAELVAGAPWLVSGASKAEQLAALTGSNAHLADLSRNIHALTRLLTLSNVPKALVYRDMLDTLDGDVRRHLAQAAALLADLRPRGTSALTSRHLSR</sequence>
<dbReference type="Proteomes" id="UP001156903">
    <property type="component" value="Unassembled WGS sequence"/>
</dbReference>
<reference evidence="2" key="1">
    <citation type="journal article" date="2019" name="Int. J. Syst. Evol. Microbiol.">
        <title>The Global Catalogue of Microorganisms (GCM) 10K type strain sequencing project: providing services to taxonomists for standard genome sequencing and annotation.</title>
        <authorList>
            <consortium name="The Broad Institute Genomics Platform"/>
            <consortium name="The Broad Institute Genome Sequencing Center for Infectious Disease"/>
            <person name="Wu L."/>
            <person name="Ma J."/>
        </authorList>
    </citation>
    <scope>NUCLEOTIDE SEQUENCE [LARGE SCALE GENOMIC DNA]</scope>
    <source>
        <strain evidence="2">NBRC 109341</strain>
    </source>
</reference>
<keyword evidence="2" id="KW-1185">Reference proteome</keyword>
<name>A0ABQ6C0P4_9BURK</name>
<protein>
    <recommendedName>
        <fullName evidence="3">Ribbon-helix-helix protein CopG domain-containing protein</fullName>
    </recommendedName>
</protein>
<evidence type="ECO:0000313" key="2">
    <source>
        <dbReference type="Proteomes" id="UP001156903"/>
    </source>
</evidence>
<dbReference type="RefSeq" id="WP_284306814.1">
    <property type="nucleotide sequence ID" value="NZ_BSPB01000004.1"/>
</dbReference>
<evidence type="ECO:0000313" key="1">
    <source>
        <dbReference type="EMBL" id="GLS13425.1"/>
    </source>
</evidence>
<organism evidence="1 2">
    <name type="scientific">Hydrogenophaga electricum</name>
    <dbReference type="NCBI Taxonomy" id="1230953"/>
    <lineage>
        <taxon>Bacteria</taxon>
        <taxon>Pseudomonadati</taxon>
        <taxon>Pseudomonadota</taxon>
        <taxon>Betaproteobacteria</taxon>
        <taxon>Burkholderiales</taxon>
        <taxon>Comamonadaceae</taxon>
        <taxon>Hydrogenophaga</taxon>
    </lineage>
</organism>
<dbReference type="EMBL" id="BSPB01000004">
    <property type="protein sequence ID" value="GLS13425.1"/>
    <property type="molecule type" value="Genomic_DNA"/>
</dbReference>
<comment type="caution">
    <text evidence="1">The sequence shown here is derived from an EMBL/GenBank/DDBJ whole genome shotgun (WGS) entry which is preliminary data.</text>
</comment>